<evidence type="ECO:0000256" key="9">
    <source>
        <dbReference type="ARBA" id="ARBA00022723"/>
    </source>
</evidence>
<name>A0A917MKF9_9MICO</name>
<dbReference type="Gene3D" id="3.20.20.60">
    <property type="entry name" value="Phosphoenolpyruvate-binding domains"/>
    <property type="match status" value="1"/>
</dbReference>
<dbReference type="Proteomes" id="UP000657592">
    <property type="component" value="Unassembled WGS sequence"/>
</dbReference>
<dbReference type="NCBIfam" id="NF004886">
    <property type="entry name" value="PRK06247.1"/>
    <property type="match status" value="1"/>
</dbReference>
<dbReference type="PANTHER" id="PTHR11817">
    <property type="entry name" value="PYRUVATE KINASE"/>
    <property type="match status" value="1"/>
</dbReference>
<dbReference type="InterPro" id="IPR015793">
    <property type="entry name" value="Pyrv_Knase_brl"/>
</dbReference>
<comment type="caution">
    <text evidence="22">The sequence shown here is derived from an EMBL/GenBank/DDBJ whole genome shotgun (WGS) entry which is preliminary data.</text>
</comment>
<reference evidence="22" key="1">
    <citation type="journal article" date="2014" name="Int. J. Syst. Evol. Microbiol.">
        <title>Complete genome sequence of Corynebacterium casei LMG S-19264T (=DSM 44701T), isolated from a smear-ripened cheese.</title>
        <authorList>
            <consortium name="US DOE Joint Genome Institute (JGI-PGF)"/>
            <person name="Walter F."/>
            <person name="Albersmeier A."/>
            <person name="Kalinowski J."/>
            <person name="Ruckert C."/>
        </authorList>
    </citation>
    <scope>NUCLEOTIDE SEQUENCE</scope>
    <source>
        <strain evidence="22">CGMCC 1.15794</strain>
    </source>
</reference>
<evidence type="ECO:0000256" key="12">
    <source>
        <dbReference type="ARBA" id="ARBA00022840"/>
    </source>
</evidence>
<dbReference type="EMBL" id="BMJY01000001">
    <property type="protein sequence ID" value="GGH35867.1"/>
    <property type="molecule type" value="Genomic_DNA"/>
</dbReference>
<comment type="cofactor">
    <cofactor evidence="2">
        <name>K(+)</name>
        <dbReference type="ChEBI" id="CHEBI:29103"/>
    </cofactor>
</comment>
<evidence type="ECO:0000256" key="17">
    <source>
        <dbReference type="ARBA" id="ARBA00048152"/>
    </source>
</evidence>
<keyword evidence="14" id="KW-0630">Potassium</keyword>
<dbReference type="InterPro" id="IPR001697">
    <property type="entry name" value="Pyr_Knase"/>
</dbReference>
<evidence type="ECO:0000256" key="13">
    <source>
        <dbReference type="ARBA" id="ARBA00022842"/>
    </source>
</evidence>
<dbReference type="SUPFAM" id="SSF52935">
    <property type="entry name" value="PK C-terminal domain-like"/>
    <property type="match status" value="1"/>
</dbReference>
<dbReference type="InterPro" id="IPR011037">
    <property type="entry name" value="Pyrv_Knase-like_insert_dom_sf"/>
</dbReference>
<evidence type="ECO:0000256" key="18">
    <source>
        <dbReference type="NCBIfam" id="TIGR01064"/>
    </source>
</evidence>
<dbReference type="EC" id="2.7.1.40" evidence="6 18"/>
<dbReference type="NCBIfam" id="NF004978">
    <property type="entry name" value="PRK06354.1"/>
    <property type="match status" value="1"/>
</dbReference>
<dbReference type="InterPro" id="IPR015806">
    <property type="entry name" value="Pyrv_Knase_insert_dom_sf"/>
</dbReference>
<dbReference type="GO" id="GO:0005524">
    <property type="term" value="F:ATP binding"/>
    <property type="evidence" value="ECO:0007669"/>
    <property type="project" value="UniProtKB-KW"/>
</dbReference>
<dbReference type="PRINTS" id="PR01050">
    <property type="entry name" value="PYRUVTKNASE"/>
</dbReference>
<dbReference type="FunFam" id="3.40.1380.20:FF:000009">
    <property type="entry name" value="Pyruvate kinase"/>
    <property type="match status" value="1"/>
</dbReference>
<dbReference type="SUPFAM" id="SSF50800">
    <property type="entry name" value="PK beta-barrel domain-like"/>
    <property type="match status" value="1"/>
</dbReference>
<proteinExistence type="inferred from homology"/>
<comment type="pathway">
    <text evidence="3 19">Carbohydrate degradation; glycolysis; pyruvate from D-glyceraldehyde 3-phosphate: step 5/5.</text>
</comment>
<comment type="subunit">
    <text evidence="5">Homotetramer.</text>
</comment>
<dbReference type="NCBIfam" id="NF004491">
    <property type="entry name" value="PRK05826.1"/>
    <property type="match status" value="1"/>
</dbReference>
<dbReference type="NCBIfam" id="TIGR01064">
    <property type="entry name" value="pyruv_kin"/>
    <property type="match status" value="1"/>
</dbReference>
<evidence type="ECO:0000256" key="7">
    <source>
        <dbReference type="ARBA" id="ARBA00018587"/>
    </source>
</evidence>
<dbReference type="GO" id="GO:0016301">
    <property type="term" value="F:kinase activity"/>
    <property type="evidence" value="ECO:0007669"/>
    <property type="project" value="UniProtKB-KW"/>
</dbReference>
<evidence type="ECO:0000256" key="16">
    <source>
        <dbReference type="ARBA" id="ARBA00023317"/>
    </source>
</evidence>
<dbReference type="InterPro" id="IPR015813">
    <property type="entry name" value="Pyrv/PenolPyrv_kinase-like_dom"/>
</dbReference>
<evidence type="ECO:0000259" key="20">
    <source>
        <dbReference type="Pfam" id="PF00224"/>
    </source>
</evidence>
<dbReference type="Pfam" id="PF02887">
    <property type="entry name" value="PK_C"/>
    <property type="match status" value="1"/>
</dbReference>
<keyword evidence="15 19" id="KW-0324">Glycolysis</keyword>
<keyword evidence="8 19" id="KW-0808">Transferase</keyword>
<organism evidence="22 23">
    <name type="scientific">Microbacterium album</name>
    <dbReference type="NCBI Taxonomy" id="2053191"/>
    <lineage>
        <taxon>Bacteria</taxon>
        <taxon>Bacillati</taxon>
        <taxon>Actinomycetota</taxon>
        <taxon>Actinomycetes</taxon>
        <taxon>Micrococcales</taxon>
        <taxon>Microbacteriaceae</taxon>
        <taxon>Microbacterium</taxon>
    </lineage>
</organism>
<comment type="cofactor">
    <cofactor evidence="1">
        <name>Mg(2+)</name>
        <dbReference type="ChEBI" id="CHEBI:18420"/>
    </cofactor>
</comment>
<dbReference type="InterPro" id="IPR040442">
    <property type="entry name" value="Pyrv_kinase-like_dom_sf"/>
</dbReference>
<keyword evidence="11 19" id="KW-0418">Kinase</keyword>
<feature type="domain" description="Pyruvate kinase barrel" evidence="20">
    <location>
        <begin position="1"/>
        <end position="322"/>
    </location>
</feature>
<evidence type="ECO:0000256" key="14">
    <source>
        <dbReference type="ARBA" id="ARBA00022958"/>
    </source>
</evidence>
<evidence type="ECO:0000313" key="23">
    <source>
        <dbReference type="Proteomes" id="UP000657592"/>
    </source>
</evidence>
<feature type="domain" description="Pyruvate kinase C-terminal" evidence="21">
    <location>
        <begin position="353"/>
        <end position="465"/>
    </location>
</feature>
<dbReference type="InterPro" id="IPR015795">
    <property type="entry name" value="Pyrv_Knase_C"/>
</dbReference>
<dbReference type="Pfam" id="PF00224">
    <property type="entry name" value="PK"/>
    <property type="match status" value="1"/>
</dbReference>
<dbReference type="SUPFAM" id="SSF51621">
    <property type="entry name" value="Phosphoenolpyruvate/pyruvate domain"/>
    <property type="match status" value="1"/>
</dbReference>
<keyword evidence="23" id="KW-1185">Reference proteome</keyword>
<keyword evidence="13 19" id="KW-0460">Magnesium</keyword>
<gene>
    <name evidence="22" type="ORF">GCM10010921_04610</name>
</gene>
<reference evidence="22" key="2">
    <citation type="submission" date="2020-09" db="EMBL/GenBank/DDBJ databases">
        <authorList>
            <person name="Sun Q."/>
            <person name="Zhou Y."/>
        </authorList>
    </citation>
    <scope>NUCLEOTIDE SEQUENCE</scope>
    <source>
        <strain evidence="22">CGMCC 1.15794</strain>
    </source>
</reference>
<evidence type="ECO:0000256" key="10">
    <source>
        <dbReference type="ARBA" id="ARBA00022741"/>
    </source>
</evidence>
<evidence type="ECO:0000259" key="21">
    <source>
        <dbReference type="Pfam" id="PF02887"/>
    </source>
</evidence>
<evidence type="ECO:0000313" key="22">
    <source>
        <dbReference type="EMBL" id="GGH35867.1"/>
    </source>
</evidence>
<keyword evidence="12" id="KW-0067">ATP-binding</keyword>
<evidence type="ECO:0000256" key="3">
    <source>
        <dbReference type="ARBA" id="ARBA00004997"/>
    </source>
</evidence>
<dbReference type="GO" id="GO:0030955">
    <property type="term" value="F:potassium ion binding"/>
    <property type="evidence" value="ECO:0007669"/>
    <property type="project" value="UniProtKB-UniRule"/>
</dbReference>
<evidence type="ECO:0000256" key="8">
    <source>
        <dbReference type="ARBA" id="ARBA00022679"/>
    </source>
</evidence>
<dbReference type="RefSeq" id="WP_188754696.1">
    <property type="nucleotide sequence ID" value="NZ_BMJY01000001.1"/>
</dbReference>
<evidence type="ECO:0000256" key="6">
    <source>
        <dbReference type="ARBA" id="ARBA00012142"/>
    </source>
</evidence>
<keyword evidence="10" id="KW-0547">Nucleotide-binding</keyword>
<dbReference type="Gene3D" id="3.40.1380.20">
    <property type="entry name" value="Pyruvate kinase, C-terminal domain"/>
    <property type="match status" value="1"/>
</dbReference>
<evidence type="ECO:0000256" key="5">
    <source>
        <dbReference type="ARBA" id="ARBA00011881"/>
    </source>
</evidence>
<evidence type="ECO:0000256" key="2">
    <source>
        <dbReference type="ARBA" id="ARBA00001958"/>
    </source>
</evidence>
<protein>
    <recommendedName>
        <fullName evidence="7 18">Pyruvate kinase</fullName>
        <ecNumber evidence="6 18">2.7.1.40</ecNumber>
    </recommendedName>
</protein>
<accession>A0A917MKF9</accession>
<keyword evidence="9" id="KW-0479">Metal-binding</keyword>
<comment type="catalytic activity">
    <reaction evidence="17 19">
        <text>pyruvate + ATP = phosphoenolpyruvate + ADP + H(+)</text>
        <dbReference type="Rhea" id="RHEA:18157"/>
        <dbReference type="ChEBI" id="CHEBI:15361"/>
        <dbReference type="ChEBI" id="CHEBI:15378"/>
        <dbReference type="ChEBI" id="CHEBI:30616"/>
        <dbReference type="ChEBI" id="CHEBI:58702"/>
        <dbReference type="ChEBI" id="CHEBI:456216"/>
        <dbReference type="EC" id="2.7.1.40"/>
    </reaction>
</comment>
<dbReference type="FunFam" id="2.40.33.10:FF:000001">
    <property type="entry name" value="Pyruvate kinase"/>
    <property type="match status" value="1"/>
</dbReference>
<dbReference type="InterPro" id="IPR036918">
    <property type="entry name" value="Pyrv_Knase_C_sf"/>
</dbReference>
<dbReference type="PROSITE" id="PS00110">
    <property type="entry name" value="PYRUVATE_KINASE"/>
    <property type="match status" value="1"/>
</dbReference>
<evidence type="ECO:0000256" key="15">
    <source>
        <dbReference type="ARBA" id="ARBA00023152"/>
    </source>
</evidence>
<dbReference type="Gene3D" id="2.40.33.10">
    <property type="entry name" value="PK beta-barrel domain-like"/>
    <property type="match status" value="1"/>
</dbReference>
<dbReference type="AlphaFoldDB" id="A0A917MKF9"/>
<dbReference type="InterPro" id="IPR018209">
    <property type="entry name" value="Pyrv_Knase_AS"/>
</dbReference>
<evidence type="ECO:0000256" key="4">
    <source>
        <dbReference type="ARBA" id="ARBA00008663"/>
    </source>
</evidence>
<sequence>MRRAKIVATLGPATSTREKVRELIEAGVDVARLNLSHGDYSVHDANYANVRGAADDVGKPVAVLVDLQGPKIRLGRFADGPHELAVGDEFKITAEEVEGTKEICGTTYKGLPHDVKPGDFLLIDDGKVRVRVRETDGVTVTTEVVVAGPVSNNKGINLPGVAVNVPALSEKDEADLRWALRTGADLIALSFVRNAKDVQRAHVIMAEEGRRVPIIAKIEKPQAVDALEEIIDAFDGIMVARGDLGVELPLEAVPIVQKRAIELARRMAKPVIVATQMLESMISNPVPTRAETSDVANAVLDGADAVMLSGETSVGAYPVETVATMARIVESTEEHGLERIPPLTTKPRTQGGAITLAAIDVANFVEAKYLCIFTQSGDSARRMSRLRSHRPMVAFTPDPAIQRRMALTWGIRSALVEMVDHTDRMFNQVDDYLLGSGLAKIGDKVVVISGSPPGIVGSTNDLRVHKVGDAAQGAAPVYQEK</sequence>
<evidence type="ECO:0000256" key="1">
    <source>
        <dbReference type="ARBA" id="ARBA00001946"/>
    </source>
</evidence>
<evidence type="ECO:0000256" key="11">
    <source>
        <dbReference type="ARBA" id="ARBA00022777"/>
    </source>
</evidence>
<comment type="similarity">
    <text evidence="4 19">Belongs to the pyruvate kinase family.</text>
</comment>
<dbReference type="GO" id="GO:0000287">
    <property type="term" value="F:magnesium ion binding"/>
    <property type="evidence" value="ECO:0007669"/>
    <property type="project" value="UniProtKB-UniRule"/>
</dbReference>
<keyword evidence="16 22" id="KW-0670">Pyruvate</keyword>
<dbReference type="GO" id="GO:0004743">
    <property type="term" value="F:pyruvate kinase activity"/>
    <property type="evidence" value="ECO:0007669"/>
    <property type="project" value="UniProtKB-UniRule"/>
</dbReference>
<evidence type="ECO:0000256" key="19">
    <source>
        <dbReference type="RuleBase" id="RU000504"/>
    </source>
</evidence>